<accession>C0W723</accession>
<dbReference type="RefSeq" id="WP_006548627.1">
    <property type="nucleotide sequence ID" value="NZ_DS999574.1"/>
</dbReference>
<comment type="caution">
    <text evidence="2">The sequence shown here is derived from an EMBL/GenBank/DDBJ whole genome shotgun (WGS) entry which is preliminary data.</text>
</comment>
<dbReference type="AlphaFoldDB" id="C0W723"/>
<dbReference type="Proteomes" id="UP000004778">
    <property type="component" value="Unassembled WGS sequence"/>
</dbReference>
<gene>
    <name evidence="2" type="ORF">HMPREF0058_1667</name>
</gene>
<dbReference type="Pfam" id="PF12728">
    <property type="entry name" value="HTH_17"/>
    <property type="match status" value="1"/>
</dbReference>
<name>C0W723_9ACTO</name>
<dbReference type="STRING" id="103621.GCA_001067145_00201"/>
<dbReference type="NCBIfam" id="TIGR01764">
    <property type="entry name" value="excise"/>
    <property type="match status" value="1"/>
</dbReference>
<dbReference type="GO" id="GO:0003677">
    <property type="term" value="F:DNA binding"/>
    <property type="evidence" value="ECO:0007669"/>
    <property type="project" value="InterPro"/>
</dbReference>
<dbReference type="HOGENOM" id="CLU_1709372_0_0_11"/>
<dbReference type="InterPro" id="IPR041657">
    <property type="entry name" value="HTH_17"/>
</dbReference>
<proteinExistence type="predicted"/>
<evidence type="ECO:0000313" key="3">
    <source>
        <dbReference type="Proteomes" id="UP000004778"/>
    </source>
</evidence>
<evidence type="ECO:0000313" key="2">
    <source>
        <dbReference type="EMBL" id="EEH65502.1"/>
    </source>
</evidence>
<feature type="domain" description="Helix-turn-helix" evidence="1">
    <location>
        <begin position="92"/>
        <end position="141"/>
    </location>
</feature>
<keyword evidence="3" id="KW-1185">Reference proteome</keyword>
<sequence>MPTPNPLRPIGTPTVTLPLLLTRSDVAGICRVHPITVTRWLSDGSLPVLRIGTRPRVPAAAVLDYATRGMSADCRRTFLTVADPATVDVPAMLRPNEVAQCLAVSLSTVNRLIRDGELPRVGTVRSCQVPATAVAAWIDANTTPARVPLSLRG</sequence>
<protein>
    <submittedName>
        <fullName evidence="2">DNA binding domain, excisionase family</fullName>
    </submittedName>
</protein>
<evidence type="ECO:0000259" key="1">
    <source>
        <dbReference type="Pfam" id="PF12728"/>
    </source>
</evidence>
<reference evidence="2 3" key="1">
    <citation type="submission" date="2009-01" db="EMBL/GenBank/DDBJ databases">
        <authorList>
            <person name="Qin X."/>
            <person name="Bachman B."/>
            <person name="Battles P."/>
            <person name="Bell A."/>
            <person name="Bess C."/>
            <person name="Bickham C."/>
            <person name="Chaboub L."/>
            <person name="Chen D."/>
            <person name="Coyle M."/>
            <person name="Deiros D.R."/>
            <person name="Dinh H."/>
            <person name="Forbes L."/>
            <person name="Fowler G."/>
            <person name="Francisco L."/>
            <person name="Fu Q."/>
            <person name="Gubbala S."/>
            <person name="Hale W."/>
            <person name="Han Y."/>
            <person name="Hemphill L."/>
            <person name="Highlander S.K."/>
            <person name="Hirani K."/>
            <person name="Hogues M."/>
            <person name="Jackson L."/>
            <person name="Jakkamsetti A."/>
            <person name="Javaid M."/>
            <person name="Jiang H."/>
            <person name="Korchina V."/>
            <person name="Kovar C."/>
            <person name="Lara F."/>
            <person name="Lee S."/>
            <person name="Mata R."/>
            <person name="Mathew T."/>
            <person name="Moen C."/>
            <person name="Morales K."/>
            <person name="Munidasa M."/>
            <person name="Nazareth L."/>
            <person name="Ngo R."/>
            <person name="Nguyen L."/>
            <person name="Okwuonu G."/>
            <person name="Ongeri F."/>
            <person name="Patil S."/>
            <person name="Petrosino J."/>
            <person name="Pham C."/>
            <person name="Pham P."/>
            <person name="Pu L.-L."/>
            <person name="Puazo M."/>
            <person name="Raj R."/>
            <person name="Reid J."/>
            <person name="Rouhana J."/>
            <person name="Saada N."/>
            <person name="Shang Y."/>
            <person name="Simmons D."/>
            <person name="Thornton R."/>
            <person name="Warren J."/>
            <person name="Weissenberger G."/>
            <person name="Zhang J."/>
            <person name="Zhang L."/>
            <person name="Zhou C."/>
            <person name="Zhu D."/>
            <person name="Muzny D."/>
            <person name="Worley K."/>
            <person name="Gibbs R."/>
        </authorList>
    </citation>
    <scope>NUCLEOTIDE SEQUENCE [LARGE SCALE GENOMIC DNA]</scope>
    <source>
        <strain evidence="2 3">DSM 15434</strain>
    </source>
</reference>
<organism evidence="2 3">
    <name type="scientific">Actinomyces urogenitalis DSM 15434</name>
    <dbReference type="NCBI Taxonomy" id="525246"/>
    <lineage>
        <taxon>Bacteria</taxon>
        <taxon>Bacillati</taxon>
        <taxon>Actinomycetota</taxon>
        <taxon>Actinomycetes</taxon>
        <taxon>Actinomycetales</taxon>
        <taxon>Actinomycetaceae</taxon>
        <taxon>Actinomyces</taxon>
    </lineage>
</organism>
<dbReference type="EMBL" id="ACFH01000110">
    <property type="protein sequence ID" value="EEH65502.1"/>
    <property type="molecule type" value="Genomic_DNA"/>
</dbReference>
<dbReference type="InterPro" id="IPR010093">
    <property type="entry name" value="SinI_DNA-bd"/>
</dbReference>